<comment type="similarity">
    <text evidence="11 12">Belongs to the TonB-dependent receptor family.</text>
</comment>
<evidence type="ECO:0000256" key="1">
    <source>
        <dbReference type="ARBA" id="ARBA00004571"/>
    </source>
</evidence>
<name>A0ABY9TRA9_9GAMM</name>
<dbReference type="EMBL" id="CP134145">
    <property type="protein sequence ID" value="WNC71362.1"/>
    <property type="molecule type" value="Genomic_DNA"/>
</dbReference>
<dbReference type="PANTHER" id="PTHR32552:SF81">
    <property type="entry name" value="TONB-DEPENDENT OUTER MEMBRANE RECEPTOR"/>
    <property type="match status" value="1"/>
</dbReference>
<protein>
    <submittedName>
        <fullName evidence="16">TonB-dependent receptor</fullName>
    </submittedName>
</protein>
<keyword evidence="5 11" id="KW-0812">Transmembrane</keyword>
<dbReference type="Pfam" id="PF07715">
    <property type="entry name" value="Plug"/>
    <property type="match status" value="1"/>
</dbReference>
<evidence type="ECO:0000256" key="2">
    <source>
        <dbReference type="ARBA" id="ARBA00022448"/>
    </source>
</evidence>
<dbReference type="SUPFAM" id="SSF56935">
    <property type="entry name" value="Porins"/>
    <property type="match status" value="1"/>
</dbReference>
<evidence type="ECO:0000256" key="8">
    <source>
        <dbReference type="ARBA" id="ARBA00023077"/>
    </source>
</evidence>
<sequence length="781" mass="85888">MSMQHISKVKAMRNPIAMSVALAIGLTNLSAFAEEATTENVEEDELAIEHVTVTARHKVESLQTTPIAVSAFGADQIKEERINGLEDISSRVPGFQMNAYNSAEPELFMRGIGSDIESAGAAAAIGMYIDGVYISRGTSAVMDLYDLQSVEVLRGPQGTLYGKNVVGGAVNFITKRPVDGDMEGSAEVTAGDYGLMEAKGYITGAISDSVAGKISVVSKTRDGYGKNTYTGNDADVAESTSVRGQLLYTASDDLEILVTAASSSAEGVPKIKHIGYSAGRNEAFISEDEREDLSSVDNDEESDSTTFAVQVDWTTGIGHLTSITAYRDNDYSIYENAAAGLVDSTQKFEWCGDWSTGDVFPCEDNTVENQEDLALIQPDDEWLSLKAEESEQFSQEFRLADVSDGPLGWLVGVFYMTEDIDRNESVDYWFDTQWGTTTGNIYNTTVNDTTSYAVFGQASYEITDKLSATAGLRWSRDEKDFSGTAGGKRFDNCCGHHIDIDGNWVFDEYAFETDDSWEEWTPSFSLDYQATDDTFLYASVAKGYKAGGFNGEGMEKAEEAVIAFNPETAWNYETGFKTRSFSDRLQVNGALFFTEYTDIQTTVWVETGPTTPDNLQVFNGTGEVSGLELEVVALVTEGLTLKGSYGFLDSEFTEDFEVDGENLKGNKMRRAPENTFSLNAVYEWGMGEFAEASISVSYQYQDEYFFDNSNDPLTQVDSESNVDAVFMLRSWEDTWSVQVWAKNLTDELNIASTTVYAAMDDTVYNSYKAPRTVGVTFGYNF</sequence>
<dbReference type="Proteomes" id="UP001258994">
    <property type="component" value="Chromosome"/>
</dbReference>
<accession>A0ABY9TRA9</accession>
<dbReference type="Gene3D" id="2.40.170.20">
    <property type="entry name" value="TonB-dependent receptor, beta-barrel domain"/>
    <property type="match status" value="1"/>
</dbReference>
<keyword evidence="6" id="KW-0408">Iron</keyword>
<evidence type="ECO:0000256" key="4">
    <source>
        <dbReference type="ARBA" id="ARBA00022496"/>
    </source>
</evidence>
<evidence type="ECO:0000256" key="13">
    <source>
        <dbReference type="SAM" id="SignalP"/>
    </source>
</evidence>
<evidence type="ECO:0000256" key="6">
    <source>
        <dbReference type="ARBA" id="ARBA00023004"/>
    </source>
</evidence>
<evidence type="ECO:0000259" key="14">
    <source>
        <dbReference type="Pfam" id="PF00593"/>
    </source>
</evidence>
<evidence type="ECO:0000259" key="15">
    <source>
        <dbReference type="Pfam" id="PF07715"/>
    </source>
</evidence>
<keyword evidence="16" id="KW-0675">Receptor</keyword>
<evidence type="ECO:0000256" key="3">
    <source>
        <dbReference type="ARBA" id="ARBA00022452"/>
    </source>
</evidence>
<evidence type="ECO:0000256" key="7">
    <source>
        <dbReference type="ARBA" id="ARBA00023065"/>
    </source>
</evidence>
<evidence type="ECO:0000256" key="10">
    <source>
        <dbReference type="ARBA" id="ARBA00023237"/>
    </source>
</evidence>
<evidence type="ECO:0000256" key="9">
    <source>
        <dbReference type="ARBA" id="ARBA00023136"/>
    </source>
</evidence>
<gene>
    <name evidence="16" type="ORF">RGQ13_14690</name>
</gene>
<feature type="domain" description="TonB-dependent receptor plug" evidence="15">
    <location>
        <begin position="62"/>
        <end position="169"/>
    </location>
</feature>
<dbReference type="PANTHER" id="PTHR32552">
    <property type="entry name" value="FERRICHROME IRON RECEPTOR-RELATED"/>
    <property type="match status" value="1"/>
</dbReference>
<keyword evidence="17" id="KW-1185">Reference proteome</keyword>
<keyword evidence="3 11" id="KW-1134">Transmembrane beta strand</keyword>
<keyword evidence="2 11" id="KW-0813">Transport</keyword>
<proteinExistence type="inferred from homology"/>
<keyword evidence="10 11" id="KW-0998">Cell outer membrane</keyword>
<dbReference type="InterPro" id="IPR036942">
    <property type="entry name" value="Beta-barrel_TonB_sf"/>
</dbReference>
<evidence type="ECO:0000313" key="17">
    <source>
        <dbReference type="Proteomes" id="UP001258994"/>
    </source>
</evidence>
<keyword evidence="8 12" id="KW-0798">TonB box</keyword>
<reference evidence="17" key="1">
    <citation type="submission" date="2023-09" db="EMBL/GenBank/DDBJ databases">
        <authorList>
            <person name="Li S."/>
            <person name="Li X."/>
            <person name="Zhang C."/>
            <person name="Zhao Z."/>
        </authorList>
    </citation>
    <scope>NUCLEOTIDE SEQUENCE [LARGE SCALE GENOMIC DNA]</scope>
    <source>
        <strain evidence="17">SQ149</strain>
    </source>
</reference>
<keyword evidence="4" id="KW-0410">Iron transport</keyword>
<evidence type="ECO:0000256" key="11">
    <source>
        <dbReference type="PROSITE-ProRule" id="PRU01360"/>
    </source>
</evidence>
<feature type="domain" description="TonB-dependent receptor-like beta-barrel" evidence="14">
    <location>
        <begin position="297"/>
        <end position="744"/>
    </location>
</feature>
<organism evidence="16 17">
    <name type="scientific">Thalassotalea psychrophila</name>
    <dbReference type="NCBI Taxonomy" id="3065647"/>
    <lineage>
        <taxon>Bacteria</taxon>
        <taxon>Pseudomonadati</taxon>
        <taxon>Pseudomonadota</taxon>
        <taxon>Gammaproteobacteria</taxon>
        <taxon>Alteromonadales</taxon>
        <taxon>Colwelliaceae</taxon>
        <taxon>Thalassotalea</taxon>
    </lineage>
</organism>
<dbReference type="InterPro" id="IPR039426">
    <property type="entry name" value="TonB-dep_rcpt-like"/>
</dbReference>
<dbReference type="InterPro" id="IPR000531">
    <property type="entry name" value="Beta-barrel_TonB"/>
</dbReference>
<evidence type="ECO:0000256" key="12">
    <source>
        <dbReference type="RuleBase" id="RU003357"/>
    </source>
</evidence>
<keyword evidence="9 11" id="KW-0472">Membrane</keyword>
<evidence type="ECO:0000256" key="5">
    <source>
        <dbReference type="ARBA" id="ARBA00022692"/>
    </source>
</evidence>
<feature type="chain" id="PRO_5045623643" evidence="13">
    <location>
        <begin position="34"/>
        <end position="781"/>
    </location>
</feature>
<keyword evidence="13" id="KW-0732">Signal</keyword>
<evidence type="ECO:0000313" key="16">
    <source>
        <dbReference type="EMBL" id="WNC71362.1"/>
    </source>
</evidence>
<keyword evidence="7" id="KW-0406">Ion transport</keyword>
<dbReference type="PROSITE" id="PS52016">
    <property type="entry name" value="TONB_DEPENDENT_REC_3"/>
    <property type="match status" value="1"/>
</dbReference>
<dbReference type="RefSeq" id="WP_348390497.1">
    <property type="nucleotide sequence ID" value="NZ_CP134145.1"/>
</dbReference>
<dbReference type="Pfam" id="PF00593">
    <property type="entry name" value="TonB_dep_Rec_b-barrel"/>
    <property type="match status" value="1"/>
</dbReference>
<dbReference type="InterPro" id="IPR012910">
    <property type="entry name" value="Plug_dom"/>
</dbReference>
<feature type="signal peptide" evidence="13">
    <location>
        <begin position="1"/>
        <end position="33"/>
    </location>
</feature>
<comment type="subcellular location">
    <subcellularLocation>
        <location evidence="1 11">Cell outer membrane</location>
        <topology evidence="1 11">Multi-pass membrane protein</topology>
    </subcellularLocation>
</comment>